<feature type="region of interest" description="Disordered" evidence="1">
    <location>
        <begin position="1"/>
        <end position="133"/>
    </location>
</feature>
<dbReference type="Proteomes" id="UP001181693">
    <property type="component" value="Unassembled WGS sequence"/>
</dbReference>
<feature type="compositionally biased region" description="Acidic residues" evidence="1">
    <location>
        <begin position="18"/>
        <end position="31"/>
    </location>
</feature>
<reference evidence="2" key="1">
    <citation type="thesis" date="2020" institute="ProQuest LLC" country="789 East Eisenhower Parkway, Ann Arbor, MI, USA">
        <title>Comparative Genomics and Chromosome Evolution.</title>
        <authorList>
            <person name="Mudd A.B."/>
        </authorList>
    </citation>
    <scope>NUCLEOTIDE SEQUENCE</scope>
    <source>
        <strain evidence="2">1538</strain>
        <tissue evidence="2">Blood</tissue>
    </source>
</reference>
<evidence type="ECO:0000256" key="1">
    <source>
        <dbReference type="SAM" id="MobiDB-lite"/>
    </source>
</evidence>
<dbReference type="EMBL" id="DYDO01000008">
    <property type="protein sequence ID" value="DBA19045.1"/>
    <property type="molecule type" value="Genomic_DNA"/>
</dbReference>
<comment type="caution">
    <text evidence="2">The sequence shown here is derived from an EMBL/GenBank/DDBJ whole genome shotgun (WGS) entry which is preliminary data.</text>
</comment>
<protein>
    <submittedName>
        <fullName evidence="2">Uncharacterized protein</fullName>
    </submittedName>
</protein>
<feature type="compositionally biased region" description="Basic and acidic residues" evidence="1">
    <location>
        <begin position="32"/>
        <end position="64"/>
    </location>
</feature>
<sequence length="133" mass="14772">MINNPPFISPSSFSSSDEQNEEVPCSEDEADNDKTSHHKQEDEADNDKTSHHKQVEKVCVEEHMGGAYLTQRRGSLRRSASADELSSQLSEERSDIQPNAQSPKCKSPTSKIVHHQQSKSSDSDVEEPPSPEP</sequence>
<proteinExistence type="predicted"/>
<name>A0AAV2ZU20_PYXAD</name>
<evidence type="ECO:0000313" key="3">
    <source>
        <dbReference type="Proteomes" id="UP001181693"/>
    </source>
</evidence>
<feature type="compositionally biased region" description="Low complexity" evidence="1">
    <location>
        <begin position="1"/>
        <end position="16"/>
    </location>
</feature>
<accession>A0AAV2ZU20</accession>
<gene>
    <name evidence="2" type="ORF">GDO54_014922</name>
</gene>
<feature type="compositionally biased region" description="Acidic residues" evidence="1">
    <location>
        <begin position="123"/>
        <end position="133"/>
    </location>
</feature>
<evidence type="ECO:0000313" key="2">
    <source>
        <dbReference type="EMBL" id="DBA19045.1"/>
    </source>
</evidence>
<organism evidence="2 3">
    <name type="scientific">Pyxicephalus adspersus</name>
    <name type="common">African bullfrog</name>
    <dbReference type="NCBI Taxonomy" id="30357"/>
    <lineage>
        <taxon>Eukaryota</taxon>
        <taxon>Metazoa</taxon>
        <taxon>Chordata</taxon>
        <taxon>Craniata</taxon>
        <taxon>Vertebrata</taxon>
        <taxon>Euteleostomi</taxon>
        <taxon>Amphibia</taxon>
        <taxon>Batrachia</taxon>
        <taxon>Anura</taxon>
        <taxon>Neobatrachia</taxon>
        <taxon>Ranoidea</taxon>
        <taxon>Pyxicephalidae</taxon>
        <taxon>Pyxicephalinae</taxon>
        <taxon>Pyxicephalus</taxon>
    </lineage>
</organism>
<feature type="compositionally biased region" description="Polar residues" evidence="1">
    <location>
        <begin position="96"/>
        <end position="110"/>
    </location>
</feature>
<dbReference type="AlphaFoldDB" id="A0AAV2ZU20"/>
<keyword evidence="3" id="KW-1185">Reference proteome</keyword>